<dbReference type="OrthoDB" id="5989844at2759"/>
<evidence type="ECO:0000313" key="2">
    <source>
        <dbReference type="Proteomes" id="UP001163046"/>
    </source>
</evidence>
<dbReference type="EMBL" id="MU825407">
    <property type="protein sequence ID" value="KAJ7391301.1"/>
    <property type="molecule type" value="Genomic_DNA"/>
</dbReference>
<protein>
    <submittedName>
        <fullName evidence="1">Uncharacterized protein</fullName>
    </submittedName>
</protein>
<reference evidence="1" key="1">
    <citation type="submission" date="2023-01" db="EMBL/GenBank/DDBJ databases">
        <title>Genome assembly of the deep-sea coral Lophelia pertusa.</title>
        <authorList>
            <person name="Herrera S."/>
            <person name="Cordes E."/>
        </authorList>
    </citation>
    <scope>NUCLEOTIDE SEQUENCE</scope>
    <source>
        <strain evidence="1">USNM1676648</strain>
        <tissue evidence="1">Polyp</tissue>
    </source>
</reference>
<sequence length="100" mass="11096">MSVDTSKLQDVYVSRFGNDSNSCGSPSKPCKSIAQAVRQVDWGGSIYLNGIGTEHRPYDCSLPDYHPGIYVNKSLSMKSNYSISHVSCNGFMDSWKFIFS</sequence>
<evidence type="ECO:0000313" key="1">
    <source>
        <dbReference type="EMBL" id="KAJ7391301.1"/>
    </source>
</evidence>
<dbReference type="SUPFAM" id="SSF51126">
    <property type="entry name" value="Pectin lyase-like"/>
    <property type="match status" value="1"/>
</dbReference>
<gene>
    <name evidence="1" type="ORF">OS493_019434</name>
</gene>
<organism evidence="1 2">
    <name type="scientific">Desmophyllum pertusum</name>
    <dbReference type="NCBI Taxonomy" id="174260"/>
    <lineage>
        <taxon>Eukaryota</taxon>
        <taxon>Metazoa</taxon>
        <taxon>Cnidaria</taxon>
        <taxon>Anthozoa</taxon>
        <taxon>Hexacorallia</taxon>
        <taxon>Scleractinia</taxon>
        <taxon>Caryophylliina</taxon>
        <taxon>Caryophylliidae</taxon>
        <taxon>Desmophyllum</taxon>
    </lineage>
</organism>
<dbReference type="InterPro" id="IPR011050">
    <property type="entry name" value="Pectin_lyase_fold/virulence"/>
</dbReference>
<dbReference type="AlphaFoldDB" id="A0A9X0D9B5"/>
<accession>A0A9X0D9B5</accession>
<name>A0A9X0D9B5_9CNID</name>
<comment type="caution">
    <text evidence="1">The sequence shown here is derived from an EMBL/GenBank/DDBJ whole genome shotgun (WGS) entry which is preliminary data.</text>
</comment>
<proteinExistence type="predicted"/>
<keyword evidence="2" id="KW-1185">Reference proteome</keyword>
<dbReference type="Proteomes" id="UP001163046">
    <property type="component" value="Unassembled WGS sequence"/>
</dbReference>